<dbReference type="Gene3D" id="1.10.443.10">
    <property type="entry name" value="Intergrase catalytic core"/>
    <property type="match status" value="1"/>
</dbReference>
<proteinExistence type="inferred from homology"/>
<dbReference type="InterPro" id="IPR010998">
    <property type="entry name" value="Integrase_recombinase_N"/>
</dbReference>
<accession>A0A0S4UKC7</accession>
<evidence type="ECO:0000256" key="2">
    <source>
        <dbReference type="ARBA" id="ARBA00022908"/>
    </source>
</evidence>
<dbReference type="InterPro" id="IPR050808">
    <property type="entry name" value="Phage_Integrase"/>
</dbReference>
<reference evidence="6" key="1">
    <citation type="submission" date="2015-10" db="EMBL/GenBank/DDBJ databases">
        <authorList>
            <person name="Gilbert D.G."/>
        </authorList>
    </citation>
    <scope>NUCLEOTIDE SEQUENCE</scope>
    <source>
        <strain evidence="6">Phyl III-seqv23</strain>
    </source>
</reference>
<dbReference type="PANTHER" id="PTHR30629">
    <property type="entry name" value="PROPHAGE INTEGRASE"/>
    <property type="match status" value="1"/>
</dbReference>
<dbReference type="InterPro" id="IPR013762">
    <property type="entry name" value="Integrase-like_cat_sf"/>
</dbReference>
<dbReference type="Pfam" id="PF00589">
    <property type="entry name" value="Phage_integrase"/>
    <property type="match status" value="1"/>
</dbReference>
<gene>
    <name evidence="8" type="ORF">RD1301_v1_2200039</name>
    <name evidence="6" type="ORF">RUN1744_v1_150046</name>
    <name evidence="7" type="ORF">TF3108_v1_780046</name>
</gene>
<dbReference type="PROSITE" id="PS51898">
    <property type="entry name" value="TYR_RECOMBINASE"/>
    <property type="match status" value="1"/>
</dbReference>
<dbReference type="AlphaFoldDB" id="A0A0S4UKC7"/>
<dbReference type="SUPFAM" id="SSF56349">
    <property type="entry name" value="DNA breaking-rejoining enzymes"/>
    <property type="match status" value="1"/>
</dbReference>
<keyword evidence="3" id="KW-0238">DNA-binding</keyword>
<evidence type="ECO:0000313" key="7">
    <source>
        <dbReference type="EMBL" id="CUV41363.1"/>
    </source>
</evidence>
<evidence type="ECO:0000259" key="5">
    <source>
        <dbReference type="PROSITE" id="PS51898"/>
    </source>
</evidence>
<evidence type="ECO:0000313" key="8">
    <source>
        <dbReference type="EMBL" id="CUV62311.1"/>
    </source>
</evidence>
<dbReference type="GO" id="GO:0006310">
    <property type="term" value="P:DNA recombination"/>
    <property type="evidence" value="ECO:0007669"/>
    <property type="project" value="UniProtKB-KW"/>
</dbReference>
<name>A0A0S4UKC7_RALSL</name>
<dbReference type="Pfam" id="PF13356">
    <property type="entry name" value="Arm-DNA-bind_3"/>
    <property type="match status" value="1"/>
</dbReference>
<dbReference type="InterPro" id="IPR025166">
    <property type="entry name" value="Integrase_DNA_bind_dom"/>
</dbReference>
<dbReference type="EMBL" id="LN899822">
    <property type="protein sequence ID" value="CUV62311.1"/>
    <property type="molecule type" value="Genomic_DNA"/>
</dbReference>
<dbReference type="Gene3D" id="3.30.160.390">
    <property type="entry name" value="Integrase, DNA-binding domain"/>
    <property type="match status" value="1"/>
</dbReference>
<comment type="similarity">
    <text evidence="1">Belongs to the 'phage' integrase family.</text>
</comment>
<evidence type="ECO:0000256" key="4">
    <source>
        <dbReference type="ARBA" id="ARBA00023172"/>
    </source>
</evidence>
<keyword evidence="2" id="KW-0229">DNA integration</keyword>
<sequence>MMLKNLRRALGLSIGKTYAKKTYAMYFNARAAKLLKPGEHMTIDGCPGLRFECSASRRSWIYRYKSPVDGKMRQVKLGAWPAMSLAGAVVEWEKLRQARDTGRDVAVEKRSTRTLARATTNGEIVPERVPYTVRRLCEDYLVGHIERNRTFKGAKEVRRMFDTMLESIADVLPQNVTRAMAFDLLNAFAHIPVQAGKLRTELGAAWDYGHDSGRLAEDVPNWWRQIMRGRLRSVGKRIEGKPIGKVKRVLSDQETGELIRWLPNFSALVDDVCTMYLWTCTRGDDIVEIRVEEITEEEDGLWWTIPKAKTKIAKNDNAPDHRVPLVGRAEVVVRRRMANAKDGWLFPSRAGGPTEQKAIQSAVWSRQPYCKSRPELERSRLPVTHWAPHDLRRTGRTMLTALGCPTDVAESILGHMLPGVEGVYNRHTYDRERREWLTRLGAHLEALAAAR</sequence>
<dbReference type="InterPro" id="IPR011010">
    <property type="entry name" value="DNA_brk_join_enz"/>
</dbReference>
<evidence type="ECO:0000313" key="6">
    <source>
        <dbReference type="EMBL" id="CUV22233.1"/>
    </source>
</evidence>
<organism evidence="6">
    <name type="scientific">Ralstonia solanacearum</name>
    <name type="common">Pseudomonas solanacearum</name>
    <dbReference type="NCBI Taxonomy" id="305"/>
    <lineage>
        <taxon>Bacteria</taxon>
        <taxon>Pseudomonadati</taxon>
        <taxon>Pseudomonadota</taxon>
        <taxon>Betaproteobacteria</taxon>
        <taxon>Burkholderiales</taxon>
        <taxon>Burkholderiaceae</taxon>
        <taxon>Ralstonia</taxon>
        <taxon>Ralstonia solanacearum species complex</taxon>
    </lineage>
</organism>
<feature type="domain" description="Tyr recombinase" evidence="5">
    <location>
        <begin position="245"/>
        <end position="437"/>
    </location>
</feature>
<dbReference type="PANTHER" id="PTHR30629:SF2">
    <property type="entry name" value="PROPHAGE INTEGRASE INTS-RELATED"/>
    <property type="match status" value="1"/>
</dbReference>
<keyword evidence="4" id="KW-0233">DNA recombination</keyword>
<evidence type="ECO:0000256" key="3">
    <source>
        <dbReference type="ARBA" id="ARBA00023125"/>
    </source>
</evidence>
<dbReference type="EMBL" id="LN899823">
    <property type="protein sequence ID" value="CUV22233.1"/>
    <property type="molecule type" value="Genomic_DNA"/>
</dbReference>
<protein>
    <submittedName>
        <fullName evidence="6">Putative phage integrase</fullName>
    </submittedName>
</protein>
<dbReference type="Gene3D" id="1.10.150.130">
    <property type="match status" value="1"/>
</dbReference>
<dbReference type="InterPro" id="IPR038488">
    <property type="entry name" value="Integrase_DNA-bd_sf"/>
</dbReference>
<dbReference type="InterPro" id="IPR002104">
    <property type="entry name" value="Integrase_catalytic"/>
</dbReference>
<evidence type="ECO:0000256" key="1">
    <source>
        <dbReference type="ARBA" id="ARBA00008857"/>
    </source>
</evidence>
<dbReference type="GO" id="GO:0015074">
    <property type="term" value="P:DNA integration"/>
    <property type="evidence" value="ECO:0007669"/>
    <property type="project" value="UniProtKB-KW"/>
</dbReference>
<dbReference type="EMBL" id="LN899826">
    <property type="protein sequence ID" value="CUV41363.1"/>
    <property type="molecule type" value="Genomic_DNA"/>
</dbReference>
<dbReference type="GO" id="GO:0003677">
    <property type="term" value="F:DNA binding"/>
    <property type="evidence" value="ECO:0007669"/>
    <property type="project" value="UniProtKB-KW"/>
</dbReference>